<accession>A0A0C9M2L0</accession>
<feature type="compositionally biased region" description="Low complexity" evidence="1">
    <location>
        <begin position="100"/>
        <end position="110"/>
    </location>
</feature>
<gene>
    <name evidence="2" type="ORF">MAM1_0032d02466</name>
</gene>
<dbReference type="Proteomes" id="UP000053815">
    <property type="component" value="Unassembled WGS sequence"/>
</dbReference>
<reference evidence="2" key="1">
    <citation type="submission" date="2014-09" db="EMBL/GenBank/DDBJ databases">
        <title>Draft genome sequence of an oleaginous Mucoromycotina fungus Mucor ambiguus NBRC6742.</title>
        <authorList>
            <person name="Takeda I."/>
            <person name="Yamane N."/>
            <person name="Morita T."/>
            <person name="Tamano K."/>
            <person name="Machida M."/>
            <person name="Baker S."/>
            <person name="Koike H."/>
        </authorList>
    </citation>
    <scope>NUCLEOTIDE SEQUENCE</scope>
    <source>
        <strain evidence="2">NBRC 6742</strain>
    </source>
</reference>
<keyword evidence="3" id="KW-1185">Reference proteome</keyword>
<evidence type="ECO:0000313" key="3">
    <source>
        <dbReference type="Proteomes" id="UP000053815"/>
    </source>
</evidence>
<dbReference type="EMBL" id="DF836321">
    <property type="protein sequence ID" value="GAN03016.1"/>
    <property type="molecule type" value="Genomic_DNA"/>
</dbReference>
<feature type="region of interest" description="Disordered" evidence="1">
    <location>
        <begin position="355"/>
        <end position="382"/>
    </location>
</feature>
<feature type="compositionally biased region" description="Acidic residues" evidence="1">
    <location>
        <begin position="462"/>
        <end position="476"/>
    </location>
</feature>
<protein>
    <submittedName>
        <fullName evidence="2">Uncharacterized protein</fullName>
    </submittedName>
</protein>
<feature type="region of interest" description="Disordered" evidence="1">
    <location>
        <begin position="99"/>
        <end position="286"/>
    </location>
</feature>
<dbReference type="AlphaFoldDB" id="A0A0C9M2L0"/>
<name>A0A0C9M2L0_9FUNG</name>
<feature type="compositionally biased region" description="Polar residues" evidence="1">
    <location>
        <begin position="143"/>
        <end position="191"/>
    </location>
</feature>
<organism evidence="2">
    <name type="scientific">Mucor ambiguus</name>
    <dbReference type="NCBI Taxonomy" id="91626"/>
    <lineage>
        <taxon>Eukaryota</taxon>
        <taxon>Fungi</taxon>
        <taxon>Fungi incertae sedis</taxon>
        <taxon>Mucoromycota</taxon>
        <taxon>Mucoromycotina</taxon>
        <taxon>Mucoromycetes</taxon>
        <taxon>Mucorales</taxon>
        <taxon>Mucorineae</taxon>
        <taxon>Mucoraceae</taxon>
        <taxon>Mucor</taxon>
    </lineage>
</organism>
<feature type="compositionally biased region" description="Low complexity" evidence="1">
    <location>
        <begin position="29"/>
        <end position="42"/>
    </location>
</feature>
<feature type="compositionally biased region" description="Pro residues" evidence="1">
    <location>
        <begin position="205"/>
        <end position="215"/>
    </location>
</feature>
<evidence type="ECO:0000313" key="2">
    <source>
        <dbReference type="EMBL" id="GAN03016.1"/>
    </source>
</evidence>
<sequence>MSDNYHLSSNEDQHQHQHPQEFYPLPAQSSTESPSTTVSPISPMTTIVHQNQSWPSITQAIDQRHYYYDMNYHPQQQHQLQNQYWPNAYQTDPIYTHYSQPQSQQQRFQQNYPEPTYAPPSLSPHHHHHYQHPPSMARPVPTFYTTQQPMDNSFNAPMSNIESTFSGPSSTLAAPSIDQMQPIQHNNNENSRQSEEHDTGRLTTSPPPSETPMPSPIISGKRKRRGSTAVTSQFQRKKRIQNDAKDTSKEEGGSHGSHEKGDDENGVPATATTETRRVDATKDTHSNQTVDQLENELAFLRDECATILINLDSLRNAFLADIPSATTSTSVAKSNSSSATINFMIENVGSFSPTPTPSMQHHVDTSSATANNGDKRRRSKAMAQNAEMEREMRYAYDDLVLQVRQLEKKVERLEGKSKHTCLEDSSMNNNKKKHEDQMANLKDDIHELQQEDTNNDNGVDKTEDDGGAENSGEEDSSNPKGK</sequence>
<feature type="compositionally biased region" description="Basic and acidic residues" evidence="1">
    <location>
        <begin position="433"/>
        <end position="449"/>
    </location>
</feature>
<feature type="compositionally biased region" description="Basic and acidic residues" evidence="1">
    <location>
        <begin position="9"/>
        <end position="19"/>
    </location>
</feature>
<dbReference type="OrthoDB" id="2290890at2759"/>
<proteinExistence type="predicted"/>
<feature type="compositionally biased region" description="Polar residues" evidence="1">
    <location>
        <begin position="355"/>
        <end position="372"/>
    </location>
</feature>
<evidence type="ECO:0000256" key="1">
    <source>
        <dbReference type="SAM" id="MobiDB-lite"/>
    </source>
</evidence>
<feature type="compositionally biased region" description="Basic and acidic residues" evidence="1">
    <location>
        <begin position="274"/>
        <end position="285"/>
    </location>
</feature>
<feature type="compositionally biased region" description="Basic and acidic residues" evidence="1">
    <location>
        <begin position="240"/>
        <end position="263"/>
    </location>
</feature>
<feature type="region of interest" description="Disordered" evidence="1">
    <location>
        <begin position="419"/>
        <end position="482"/>
    </location>
</feature>
<feature type="region of interest" description="Disordered" evidence="1">
    <location>
        <begin position="1"/>
        <end position="42"/>
    </location>
</feature>